<dbReference type="EMBL" id="HBUF01334361">
    <property type="protein sequence ID" value="CAG6697620.1"/>
    <property type="molecule type" value="Transcribed_RNA"/>
</dbReference>
<accession>A0A8D8U384</accession>
<feature type="compositionally biased region" description="Polar residues" evidence="2">
    <location>
        <begin position="107"/>
        <end position="124"/>
    </location>
</feature>
<protein>
    <submittedName>
        <fullName evidence="5">DnaJ homolog subfamily C member 30</fullName>
    </submittedName>
</protein>
<evidence type="ECO:0000256" key="2">
    <source>
        <dbReference type="SAM" id="MobiDB-lite"/>
    </source>
</evidence>
<dbReference type="Gene3D" id="1.10.287.110">
    <property type="entry name" value="DnaJ domain"/>
    <property type="match status" value="1"/>
</dbReference>
<dbReference type="PANTHER" id="PTHR44873">
    <property type="entry name" value="DNAJ HOMOLOG SUBFAMILY C MEMBER 30, MITOCHONDRIAL"/>
    <property type="match status" value="1"/>
</dbReference>
<dbReference type="InterPro" id="IPR018253">
    <property type="entry name" value="DnaJ_domain_CS"/>
</dbReference>
<dbReference type="CDD" id="cd06257">
    <property type="entry name" value="DnaJ"/>
    <property type="match status" value="1"/>
</dbReference>
<evidence type="ECO:0000259" key="4">
    <source>
        <dbReference type="PROSITE" id="PS50076"/>
    </source>
</evidence>
<dbReference type="PANTHER" id="PTHR44873:SF1">
    <property type="entry name" value="DNAJ HOMOLOG SUBFAMILY C MEMBER 30, MITOCHONDRIAL"/>
    <property type="match status" value="1"/>
</dbReference>
<feature type="domain" description="J" evidence="4">
    <location>
        <begin position="31"/>
        <end position="96"/>
    </location>
</feature>
<dbReference type="EMBL" id="HBUF01334360">
    <property type="protein sequence ID" value="CAG6697619.1"/>
    <property type="molecule type" value="Transcribed_RNA"/>
</dbReference>
<evidence type="ECO:0000256" key="1">
    <source>
        <dbReference type="SAM" id="Coils"/>
    </source>
</evidence>
<dbReference type="InterPro" id="IPR001623">
    <property type="entry name" value="DnaJ_domain"/>
</dbReference>
<dbReference type="EMBL" id="HBUF01161452">
    <property type="protein sequence ID" value="CAG6650273.1"/>
    <property type="molecule type" value="Transcribed_RNA"/>
</dbReference>
<dbReference type="PRINTS" id="PR00625">
    <property type="entry name" value="JDOMAIN"/>
</dbReference>
<dbReference type="Pfam" id="PF00226">
    <property type="entry name" value="DnaJ"/>
    <property type="match status" value="1"/>
</dbReference>
<feature type="transmembrane region" description="Helical" evidence="3">
    <location>
        <begin position="184"/>
        <end position="204"/>
    </location>
</feature>
<reference evidence="5" key="1">
    <citation type="submission" date="2021-05" db="EMBL/GenBank/DDBJ databases">
        <authorList>
            <person name="Alioto T."/>
            <person name="Alioto T."/>
            <person name="Gomez Garrido J."/>
        </authorList>
    </citation>
    <scope>NUCLEOTIDE SEQUENCE</scope>
</reference>
<dbReference type="EMBL" id="HBUF01161451">
    <property type="protein sequence ID" value="CAG6650271.1"/>
    <property type="molecule type" value="Transcribed_RNA"/>
</dbReference>
<name>A0A8D8U384_9HEMI</name>
<proteinExistence type="predicted"/>
<dbReference type="SMART" id="SM00271">
    <property type="entry name" value="DnaJ"/>
    <property type="match status" value="1"/>
</dbReference>
<organism evidence="5">
    <name type="scientific">Cacopsylla melanoneura</name>
    <dbReference type="NCBI Taxonomy" id="428564"/>
    <lineage>
        <taxon>Eukaryota</taxon>
        <taxon>Metazoa</taxon>
        <taxon>Ecdysozoa</taxon>
        <taxon>Arthropoda</taxon>
        <taxon>Hexapoda</taxon>
        <taxon>Insecta</taxon>
        <taxon>Pterygota</taxon>
        <taxon>Neoptera</taxon>
        <taxon>Paraneoptera</taxon>
        <taxon>Hemiptera</taxon>
        <taxon>Sternorrhyncha</taxon>
        <taxon>Psylloidea</taxon>
        <taxon>Psyllidae</taxon>
        <taxon>Psyllinae</taxon>
        <taxon>Cacopsylla</taxon>
    </lineage>
</organism>
<dbReference type="EMBL" id="HBUF01161453">
    <property type="protein sequence ID" value="CAG6650275.1"/>
    <property type="molecule type" value="Transcribed_RNA"/>
</dbReference>
<keyword evidence="3" id="KW-0472">Membrane</keyword>
<dbReference type="PROSITE" id="PS00636">
    <property type="entry name" value="DNAJ_1"/>
    <property type="match status" value="1"/>
</dbReference>
<dbReference type="EMBL" id="HBUF01365090">
    <property type="protein sequence ID" value="CAG6723122.1"/>
    <property type="molecule type" value="Transcribed_RNA"/>
</dbReference>
<dbReference type="SUPFAM" id="SSF46565">
    <property type="entry name" value="Chaperone J-domain"/>
    <property type="match status" value="1"/>
</dbReference>
<dbReference type="EMBL" id="HBUF01365089">
    <property type="protein sequence ID" value="CAG6723121.1"/>
    <property type="molecule type" value="Transcribed_RNA"/>
</dbReference>
<dbReference type="PROSITE" id="PS50076">
    <property type="entry name" value="DNAJ_2"/>
    <property type="match status" value="1"/>
</dbReference>
<evidence type="ECO:0000256" key="3">
    <source>
        <dbReference type="SAM" id="Phobius"/>
    </source>
</evidence>
<dbReference type="InterPro" id="IPR053025">
    <property type="entry name" value="Mito_ATP_Synthase-Asso"/>
</dbReference>
<sequence length="242" mass="27706">MYPFRTRSCNLSWSVVKYCHFSTSSVCYRGNHYSNLQIGKDATQTEIKAAYYKMSKIYHPDKNKGSADAANRFREITAAYEVLGNIRTRKLYDRGLSNVESVYESPSSTVDEPYSTTDNVSGFHQTRHTKKPSKIYSGRTETYNFDEWTRAHYSHAFNKVNDTREKVNRLRKEQESLRNETEGVAVTGTIFVFFTLLILYQILFGHSEFDNPALIKNQKKLALTTATGLTAGDTEDKSDPKL</sequence>
<dbReference type="AlphaFoldDB" id="A0A8D8U384"/>
<dbReference type="EMBL" id="HBUF01365088">
    <property type="protein sequence ID" value="CAG6723120.1"/>
    <property type="molecule type" value="Transcribed_RNA"/>
</dbReference>
<keyword evidence="3" id="KW-1133">Transmembrane helix</keyword>
<keyword evidence="3" id="KW-0812">Transmembrane</keyword>
<evidence type="ECO:0000313" key="5">
    <source>
        <dbReference type="EMBL" id="CAG6697619.1"/>
    </source>
</evidence>
<feature type="coiled-coil region" evidence="1">
    <location>
        <begin position="153"/>
        <end position="180"/>
    </location>
</feature>
<dbReference type="InterPro" id="IPR036869">
    <property type="entry name" value="J_dom_sf"/>
</dbReference>
<keyword evidence="1" id="KW-0175">Coiled coil</keyword>
<feature type="region of interest" description="Disordered" evidence="2">
    <location>
        <begin position="107"/>
        <end position="132"/>
    </location>
</feature>